<organism evidence="14 15">
    <name type="scientific">Gimesia alba</name>
    <dbReference type="NCBI Taxonomy" id="2527973"/>
    <lineage>
        <taxon>Bacteria</taxon>
        <taxon>Pseudomonadati</taxon>
        <taxon>Planctomycetota</taxon>
        <taxon>Planctomycetia</taxon>
        <taxon>Planctomycetales</taxon>
        <taxon>Planctomycetaceae</taxon>
        <taxon>Gimesia</taxon>
    </lineage>
</organism>
<evidence type="ECO:0000256" key="2">
    <source>
        <dbReference type="ARBA" id="ARBA00006704"/>
    </source>
</evidence>
<evidence type="ECO:0000256" key="11">
    <source>
        <dbReference type="HAMAP-Rule" id="MF_01396"/>
    </source>
</evidence>
<keyword evidence="12" id="KW-0732">Signal</keyword>
<evidence type="ECO:0000259" key="13">
    <source>
        <dbReference type="Pfam" id="PF00137"/>
    </source>
</evidence>
<evidence type="ECO:0000313" key="15">
    <source>
        <dbReference type="Proteomes" id="UP000317171"/>
    </source>
</evidence>
<keyword evidence="3 11" id="KW-0813">Transport</keyword>
<comment type="subcellular location">
    <subcellularLocation>
        <location evidence="11">Cell membrane</location>
        <topology evidence="11">Multi-pass membrane protein</topology>
    </subcellularLocation>
    <subcellularLocation>
        <location evidence="1">Membrane</location>
        <topology evidence="1">Multi-pass membrane protein</topology>
    </subcellularLocation>
</comment>
<dbReference type="GO" id="GO:0046933">
    <property type="term" value="F:proton-transporting ATP synthase activity, rotational mechanism"/>
    <property type="evidence" value="ECO:0007669"/>
    <property type="project" value="UniProtKB-UniRule"/>
</dbReference>
<keyword evidence="8 11" id="KW-0406">Ion transport</keyword>
<evidence type="ECO:0000256" key="5">
    <source>
        <dbReference type="ARBA" id="ARBA00022692"/>
    </source>
</evidence>
<dbReference type="CDD" id="cd18121">
    <property type="entry name" value="ATP-synt_Fo_c"/>
    <property type="match status" value="1"/>
</dbReference>
<dbReference type="EMBL" id="CP036269">
    <property type="protein sequence ID" value="QDT42977.1"/>
    <property type="molecule type" value="Genomic_DNA"/>
</dbReference>
<evidence type="ECO:0000313" key="14">
    <source>
        <dbReference type="EMBL" id="QDT42977.1"/>
    </source>
</evidence>
<evidence type="ECO:0000256" key="1">
    <source>
        <dbReference type="ARBA" id="ARBA00004141"/>
    </source>
</evidence>
<sequence length="108" mass="10616" precursor="true">MIHALRIIYMTCVVVLATAIPAMAQEAPAAADAEAAVQETTNALPLGAIGAGIAIIGAGFGIGKIGASAVEAIARQPEAGGAIQTAMIIAAALIEGATFFALIICLGK</sequence>
<dbReference type="InterPro" id="IPR038662">
    <property type="entry name" value="ATP_synth_F0_csu_sf"/>
</dbReference>
<evidence type="ECO:0000256" key="3">
    <source>
        <dbReference type="ARBA" id="ARBA00022448"/>
    </source>
</evidence>
<keyword evidence="11" id="KW-0066">ATP synthesis</keyword>
<evidence type="ECO:0000256" key="4">
    <source>
        <dbReference type="ARBA" id="ARBA00022547"/>
    </source>
</evidence>
<proteinExistence type="inferred from homology"/>
<comment type="function">
    <text evidence="11">F(1)F(0) ATP synthase produces ATP from ADP in the presence of a proton or sodium gradient. F-type ATPases consist of two structural domains, F(1) containing the extramembraneous catalytic core and F(0) containing the membrane proton channel, linked together by a central stalk and a peripheral stalk. During catalysis, ATP synthesis in the catalytic domain of F(1) is coupled via a rotary mechanism of the central stalk subunits to proton translocation.</text>
</comment>
<dbReference type="AlphaFoldDB" id="A0A517RGH2"/>
<dbReference type="SUPFAM" id="SSF81333">
    <property type="entry name" value="F1F0 ATP synthase subunit C"/>
    <property type="match status" value="1"/>
</dbReference>
<keyword evidence="10 11" id="KW-0472">Membrane</keyword>
<feature type="site" description="Reversibly protonated during proton transport" evidence="11">
    <location>
        <position position="95"/>
    </location>
</feature>
<keyword evidence="5 11" id="KW-0812">Transmembrane</keyword>
<feature type="transmembrane region" description="Helical" evidence="11">
    <location>
        <begin position="83"/>
        <end position="104"/>
    </location>
</feature>
<dbReference type="KEGG" id="gaz:Pan241w_30720"/>
<gene>
    <name evidence="14" type="primary">atpE_1</name>
    <name evidence="11" type="synonym">atpE</name>
    <name evidence="14" type="ORF">Pan241w_30720</name>
</gene>
<dbReference type="GO" id="GO:0045259">
    <property type="term" value="C:proton-transporting ATP synthase complex"/>
    <property type="evidence" value="ECO:0007669"/>
    <property type="project" value="UniProtKB-KW"/>
</dbReference>
<keyword evidence="6 11" id="KW-0375">Hydrogen ion transport</keyword>
<protein>
    <recommendedName>
        <fullName evidence="11">ATP synthase subunit c</fullName>
    </recommendedName>
    <alternativeName>
        <fullName evidence="11">ATP synthase F(0) sector subunit c</fullName>
    </alternativeName>
    <alternativeName>
        <fullName evidence="11">F-type ATPase subunit c</fullName>
        <shortName evidence="11">F-ATPase subunit c</shortName>
    </alternativeName>
    <alternativeName>
        <fullName evidence="11">Lipid-binding protein</fullName>
    </alternativeName>
</protein>
<keyword evidence="15" id="KW-1185">Reference proteome</keyword>
<dbReference type="InterPro" id="IPR002379">
    <property type="entry name" value="ATPase_proteolipid_c-like_dom"/>
</dbReference>
<name>A0A517RGH2_9PLAN</name>
<feature type="transmembrane region" description="Helical" evidence="11">
    <location>
        <begin position="43"/>
        <end position="62"/>
    </location>
</feature>
<dbReference type="InterPro" id="IPR020537">
    <property type="entry name" value="ATP_synth_F0_csu_DDCD_BS"/>
</dbReference>
<evidence type="ECO:0000256" key="10">
    <source>
        <dbReference type="ARBA" id="ARBA00023136"/>
    </source>
</evidence>
<evidence type="ECO:0000256" key="8">
    <source>
        <dbReference type="ARBA" id="ARBA00023065"/>
    </source>
</evidence>
<dbReference type="HAMAP" id="MF_01396">
    <property type="entry name" value="ATP_synth_c_bact"/>
    <property type="match status" value="1"/>
</dbReference>
<dbReference type="RefSeq" id="WP_197999935.1">
    <property type="nucleotide sequence ID" value="NZ_CP036269.1"/>
</dbReference>
<feature type="chain" id="PRO_5022166485" description="ATP synthase subunit c" evidence="12">
    <location>
        <begin position="25"/>
        <end position="108"/>
    </location>
</feature>
<dbReference type="GO" id="GO:0033177">
    <property type="term" value="C:proton-transporting two-sector ATPase complex, proton-transporting domain"/>
    <property type="evidence" value="ECO:0007669"/>
    <property type="project" value="InterPro"/>
</dbReference>
<evidence type="ECO:0000256" key="7">
    <source>
        <dbReference type="ARBA" id="ARBA00022989"/>
    </source>
</evidence>
<feature type="signal peptide" evidence="12">
    <location>
        <begin position="1"/>
        <end position="24"/>
    </location>
</feature>
<keyword evidence="9 11" id="KW-0446">Lipid-binding</keyword>
<evidence type="ECO:0000256" key="9">
    <source>
        <dbReference type="ARBA" id="ARBA00023121"/>
    </source>
</evidence>
<keyword evidence="7 11" id="KW-1133">Transmembrane helix</keyword>
<dbReference type="GO" id="GO:0008289">
    <property type="term" value="F:lipid binding"/>
    <property type="evidence" value="ECO:0007669"/>
    <property type="project" value="UniProtKB-KW"/>
</dbReference>
<evidence type="ECO:0000256" key="12">
    <source>
        <dbReference type="SAM" id="SignalP"/>
    </source>
</evidence>
<comment type="function">
    <text evidence="11">Key component of the F(0) channel; it plays a direct role in translocation across the membrane. A homomeric c-ring of between 10-14 subunits forms the central stalk rotor element with the F(1) delta and epsilon subunits.</text>
</comment>
<dbReference type="PROSITE" id="PS00605">
    <property type="entry name" value="ATPASE_C"/>
    <property type="match status" value="1"/>
</dbReference>
<dbReference type="Proteomes" id="UP000317171">
    <property type="component" value="Chromosome"/>
</dbReference>
<dbReference type="Pfam" id="PF00137">
    <property type="entry name" value="ATP-synt_C"/>
    <property type="match status" value="1"/>
</dbReference>
<keyword evidence="4 11" id="KW-0138">CF(0)</keyword>
<dbReference type="GO" id="GO:0005886">
    <property type="term" value="C:plasma membrane"/>
    <property type="evidence" value="ECO:0007669"/>
    <property type="project" value="UniProtKB-SubCell"/>
</dbReference>
<dbReference type="Gene3D" id="1.20.20.10">
    <property type="entry name" value="F1F0 ATP synthase subunit C"/>
    <property type="match status" value="1"/>
</dbReference>
<reference evidence="14 15" key="1">
    <citation type="submission" date="2019-02" db="EMBL/GenBank/DDBJ databases">
        <title>Deep-cultivation of Planctomycetes and their phenomic and genomic characterization uncovers novel biology.</title>
        <authorList>
            <person name="Wiegand S."/>
            <person name="Jogler M."/>
            <person name="Boedeker C."/>
            <person name="Pinto D."/>
            <person name="Vollmers J."/>
            <person name="Rivas-Marin E."/>
            <person name="Kohn T."/>
            <person name="Peeters S.H."/>
            <person name="Heuer A."/>
            <person name="Rast P."/>
            <person name="Oberbeckmann S."/>
            <person name="Bunk B."/>
            <person name="Jeske O."/>
            <person name="Meyerdierks A."/>
            <person name="Storesund J.E."/>
            <person name="Kallscheuer N."/>
            <person name="Luecker S."/>
            <person name="Lage O.M."/>
            <person name="Pohl T."/>
            <person name="Merkel B.J."/>
            <person name="Hornburger P."/>
            <person name="Mueller R.-W."/>
            <person name="Bruemmer F."/>
            <person name="Labrenz M."/>
            <person name="Spormann A.M."/>
            <person name="Op den Camp H."/>
            <person name="Overmann J."/>
            <person name="Amann R."/>
            <person name="Jetten M.S.M."/>
            <person name="Mascher T."/>
            <person name="Medema M.H."/>
            <person name="Devos D.P."/>
            <person name="Kaster A.-K."/>
            <person name="Ovreas L."/>
            <person name="Rohde M."/>
            <person name="Galperin M.Y."/>
            <person name="Jogler C."/>
        </authorList>
    </citation>
    <scope>NUCLEOTIDE SEQUENCE [LARGE SCALE GENOMIC DNA]</scope>
    <source>
        <strain evidence="14 15">Pan241w</strain>
    </source>
</reference>
<accession>A0A517RGH2</accession>
<feature type="domain" description="V-ATPase proteolipid subunit C-like" evidence="13">
    <location>
        <begin position="48"/>
        <end position="106"/>
    </location>
</feature>
<dbReference type="InterPro" id="IPR035921">
    <property type="entry name" value="F/V-ATP_Csub_sf"/>
</dbReference>
<dbReference type="PRINTS" id="PR00124">
    <property type="entry name" value="ATPASEC"/>
</dbReference>
<comment type="similarity">
    <text evidence="2 11">Belongs to the ATPase C chain family.</text>
</comment>
<dbReference type="InterPro" id="IPR000454">
    <property type="entry name" value="ATP_synth_F0_csu"/>
</dbReference>
<evidence type="ECO:0000256" key="6">
    <source>
        <dbReference type="ARBA" id="ARBA00022781"/>
    </source>
</evidence>
<keyword evidence="11" id="KW-1003">Cell membrane</keyword>